<name>A0A0A9BIJ7_ARUDO</name>
<keyword evidence="1" id="KW-1133">Transmembrane helix</keyword>
<dbReference type="EMBL" id="GBRH01234719">
    <property type="protein sequence ID" value="JAD63176.1"/>
    <property type="molecule type" value="Transcribed_RNA"/>
</dbReference>
<protein>
    <submittedName>
        <fullName evidence="2">Uncharacterized protein</fullName>
    </submittedName>
</protein>
<keyword evidence="1" id="KW-0812">Transmembrane</keyword>
<reference evidence="2" key="1">
    <citation type="submission" date="2014-09" db="EMBL/GenBank/DDBJ databases">
        <authorList>
            <person name="Magalhaes I.L.F."/>
            <person name="Oliveira U."/>
            <person name="Santos F.R."/>
            <person name="Vidigal T.H.D.A."/>
            <person name="Brescovit A.D."/>
            <person name="Santos A.J."/>
        </authorList>
    </citation>
    <scope>NUCLEOTIDE SEQUENCE</scope>
    <source>
        <tissue evidence="2">Shoot tissue taken approximately 20 cm above the soil surface</tissue>
    </source>
</reference>
<keyword evidence="1" id="KW-0472">Membrane</keyword>
<feature type="transmembrane region" description="Helical" evidence="1">
    <location>
        <begin position="24"/>
        <end position="43"/>
    </location>
</feature>
<proteinExistence type="predicted"/>
<accession>A0A0A9BIJ7</accession>
<evidence type="ECO:0000256" key="1">
    <source>
        <dbReference type="SAM" id="Phobius"/>
    </source>
</evidence>
<organism evidence="2">
    <name type="scientific">Arundo donax</name>
    <name type="common">Giant reed</name>
    <name type="synonym">Donax arundinaceus</name>
    <dbReference type="NCBI Taxonomy" id="35708"/>
    <lineage>
        <taxon>Eukaryota</taxon>
        <taxon>Viridiplantae</taxon>
        <taxon>Streptophyta</taxon>
        <taxon>Embryophyta</taxon>
        <taxon>Tracheophyta</taxon>
        <taxon>Spermatophyta</taxon>
        <taxon>Magnoliopsida</taxon>
        <taxon>Liliopsida</taxon>
        <taxon>Poales</taxon>
        <taxon>Poaceae</taxon>
        <taxon>PACMAD clade</taxon>
        <taxon>Arundinoideae</taxon>
        <taxon>Arundineae</taxon>
        <taxon>Arundo</taxon>
    </lineage>
</organism>
<reference evidence="2" key="2">
    <citation type="journal article" date="2015" name="Data Brief">
        <title>Shoot transcriptome of the giant reed, Arundo donax.</title>
        <authorList>
            <person name="Barrero R.A."/>
            <person name="Guerrero F.D."/>
            <person name="Moolhuijzen P."/>
            <person name="Goolsby J.A."/>
            <person name="Tidwell J."/>
            <person name="Bellgard S.E."/>
            <person name="Bellgard M.I."/>
        </authorList>
    </citation>
    <scope>NUCLEOTIDE SEQUENCE</scope>
    <source>
        <tissue evidence="2">Shoot tissue taken approximately 20 cm above the soil surface</tissue>
    </source>
</reference>
<sequence>MEEGDLKQSPGINANFSMLVDNRFMYYMSAYAWLTWSPCRYLLQVMFYYMSAPWLTTRLSSCL</sequence>
<dbReference type="AlphaFoldDB" id="A0A0A9BIJ7"/>
<evidence type="ECO:0000313" key="2">
    <source>
        <dbReference type="EMBL" id="JAD63176.1"/>
    </source>
</evidence>